<proteinExistence type="predicted"/>
<dbReference type="PANTHER" id="PTHR36689">
    <property type="entry name" value="COLORECTAL CANCER-ASSOCIATED PROTEIN 2"/>
    <property type="match status" value="1"/>
</dbReference>
<feature type="domain" description="OCA" evidence="4">
    <location>
        <begin position="5"/>
        <end position="27"/>
    </location>
</feature>
<dbReference type="Proteomes" id="UP000316079">
    <property type="component" value="Unassembled WGS sequence"/>
</dbReference>
<evidence type="ECO:0000259" key="4">
    <source>
        <dbReference type="PROSITE" id="PS52003"/>
    </source>
</evidence>
<gene>
    <name evidence="5" type="ORF">DNTS_000610</name>
</gene>
<protein>
    <recommendedName>
        <fullName evidence="4">OCA domain-containing protein</fullName>
    </recommendedName>
</protein>
<dbReference type="InterPro" id="IPR043265">
    <property type="entry name" value="OCAT2"/>
</dbReference>
<dbReference type="EMBL" id="SRMA01025180">
    <property type="protein sequence ID" value="TRY98266.1"/>
    <property type="molecule type" value="Genomic_DNA"/>
</dbReference>
<dbReference type="AlphaFoldDB" id="A0A553R7W8"/>
<accession>A0A553R7W8</accession>
<keyword evidence="2" id="KW-0010">Activator</keyword>
<reference evidence="5 6" key="1">
    <citation type="journal article" date="2019" name="Sci. Data">
        <title>Hybrid genome assembly and annotation of Danionella translucida.</title>
        <authorList>
            <person name="Kadobianskyi M."/>
            <person name="Schulze L."/>
            <person name="Schuelke M."/>
            <person name="Judkewitz B."/>
        </authorList>
    </citation>
    <scope>NUCLEOTIDE SEQUENCE [LARGE SCALE GENOMIC DNA]</scope>
    <source>
        <strain evidence="5 6">Bolton</strain>
    </source>
</reference>
<evidence type="ECO:0000256" key="3">
    <source>
        <dbReference type="ARBA" id="ARBA00023163"/>
    </source>
</evidence>
<dbReference type="GO" id="GO:0070974">
    <property type="term" value="F:POU domain binding"/>
    <property type="evidence" value="ECO:0007669"/>
    <property type="project" value="InterPro"/>
</dbReference>
<evidence type="ECO:0000256" key="1">
    <source>
        <dbReference type="ARBA" id="ARBA00023015"/>
    </source>
</evidence>
<dbReference type="InterPro" id="IPR047571">
    <property type="entry name" value="OCA"/>
</dbReference>
<evidence type="ECO:0000256" key="2">
    <source>
        <dbReference type="ARBA" id="ARBA00023159"/>
    </source>
</evidence>
<dbReference type="GO" id="GO:0003677">
    <property type="term" value="F:DNA binding"/>
    <property type="evidence" value="ECO:0007669"/>
    <property type="project" value="InterPro"/>
</dbReference>
<dbReference type="PANTHER" id="PTHR36689:SF1">
    <property type="entry name" value="POU CLASS 2 HOMEOBOX ASSOCIATING FACTOR 3"/>
    <property type="match status" value="1"/>
</dbReference>
<dbReference type="STRING" id="623744.A0A553R7W8"/>
<keyword evidence="6" id="KW-1185">Reference proteome</keyword>
<dbReference type="OrthoDB" id="9942157at2759"/>
<sequence length="228" mass="25606">MSDKPRIYQGVRVKTTVKELLQKHRALQAQKTVTKSQAIAARDACSTTLNTHLDAFSGMQTQEAYFQTHPFTENANMQMENFYDQQIMPMMPLDTFSGSNFVAPSAWSNGYLPSNSDLNGTSLVSRSPSDSFNLPSPVHYNSYSPPQSNSSSCYSSPSRMDLSSSYSPENFHYQHCSLQHCICLSWSEAQEATTTPDFAPYGSSDCLYSSSDDCYYRRDSSNHEMCYL</sequence>
<evidence type="ECO:0000313" key="5">
    <source>
        <dbReference type="EMBL" id="TRY98266.1"/>
    </source>
</evidence>
<evidence type="ECO:0000313" key="6">
    <source>
        <dbReference type="Proteomes" id="UP000316079"/>
    </source>
</evidence>
<keyword evidence="3" id="KW-0804">Transcription</keyword>
<organism evidence="5 6">
    <name type="scientific">Danionella cerebrum</name>
    <dbReference type="NCBI Taxonomy" id="2873325"/>
    <lineage>
        <taxon>Eukaryota</taxon>
        <taxon>Metazoa</taxon>
        <taxon>Chordata</taxon>
        <taxon>Craniata</taxon>
        <taxon>Vertebrata</taxon>
        <taxon>Euteleostomi</taxon>
        <taxon>Actinopterygii</taxon>
        <taxon>Neopterygii</taxon>
        <taxon>Teleostei</taxon>
        <taxon>Ostariophysi</taxon>
        <taxon>Cypriniformes</taxon>
        <taxon>Danionidae</taxon>
        <taxon>Danioninae</taxon>
        <taxon>Danionella</taxon>
    </lineage>
</organism>
<dbReference type="PROSITE" id="PS52003">
    <property type="entry name" value="OCA"/>
    <property type="match status" value="1"/>
</dbReference>
<comment type="caution">
    <text evidence="5">The sequence shown here is derived from an EMBL/GenBank/DDBJ whole genome shotgun (WGS) entry which is preliminary data.</text>
</comment>
<keyword evidence="1" id="KW-0805">Transcription regulation</keyword>
<name>A0A553R7W8_9TELE</name>